<feature type="domain" description="Heparin-sulfate lyase N-terminal" evidence="6">
    <location>
        <begin position="113"/>
        <end position="326"/>
    </location>
</feature>
<accession>A0A4Y6PVA4</accession>
<dbReference type="InterPro" id="IPR008929">
    <property type="entry name" value="Chondroitin_lyas"/>
</dbReference>
<evidence type="ECO:0000256" key="1">
    <source>
        <dbReference type="ARBA" id="ARBA00004418"/>
    </source>
</evidence>
<dbReference type="Pfam" id="PF07940">
    <property type="entry name" value="Hepar_II_III_C"/>
    <property type="match status" value="1"/>
</dbReference>
<evidence type="ECO:0000256" key="2">
    <source>
        <dbReference type="ARBA" id="ARBA00022729"/>
    </source>
</evidence>
<dbReference type="RefSeq" id="WP_141198155.1">
    <property type="nucleotide sequence ID" value="NZ_CP041186.1"/>
</dbReference>
<keyword evidence="3" id="KW-0574">Periplasm</keyword>
<sequence>MKNWRNILEEAKLLGPKKLAFRVWYELSNRSGLRRRLESAKANPAPAPLPSIEQWWANLDPTHWFVSLDSEVRSGRARAKMEQWLGTDDRGRLLMEAEDALHGRIECFSRWQADYGDPIDWHLNPRTGARWPLEYWASALGHGAECGDVKFTWEVNRFPHLYAWVRAYVLTGDSRWVRAFTTQLARWEQANPYRLGVNWSSGQELAIRLMAWCFAVAVMTRDPAFKEEDFRRFARLAYLHAEHIDANIDYARLAVHNNHLIGEALGLFLVGSLFPFLDEAEGWRDKGKRLLLDDCLSQFWSDGGYCQSSHTYHRLALHYYVWAWRLGAFEQGPERERIAGILARSADYLTHFVNEPDGRLPNWGANDGALLNPWTSCDYADFRPLLTTLRFLVDGKRGFEAGPWDEELFWFFGNEACEAPVAMGKLGSKSFPVSGLHVLRESSDNFAVMRCGTVIDRFGQADQLHVDLWHDGVNVAIDGGSYCYNDELAFHRWFMGSGSHNTVTVDGRDQMLLHRRFKWLYWTEAECNGIQDSSVEGLHYGYSGLGVTHRRLISSLEDGWKVVDWLDKHDDQTHQFRLHWLLADGSWHSEHDESGRWVLSLDLGSFSVRVSISAEDARTGLAMTPQAKFHVERAAEGEHIDGWHSRYYGERTPALGVSCELSCAKPLRLTTHFQFAQ</sequence>
<dbReference type="EMBL" id="CP041186">
    <property type="protein sequence ID" value="QDG51675.1"/>
    <property type="molecule type" value="Genomic_DNA"/>
</dbReference>
<dbReference type="PANTHER" id="PTHR39210:SF1">
    <property type="entry name" value="HEPARIN-SULFATE LYASE"/>
    <property type="match status" value="1"/>
</dbReference>
<evidence type="ECO:0000313" key="8">
    <source>
        <dbReference type="Proteomes" id="UP000315995"/>
    </source>
</evidence>
<keyword evidence="8" id="KW-1185">Reference proteome</keyword>
<dbReference type="InterPro" id="IPR031680">
    <property type="entry name" value="Hepar_II_III_N"/>
</dbReference>
<dbReference type="GO" id="GO:0016829">
    <property type="term" value="F:lyase activity"/>
    <property type="evidence" value="ECO:0007669"/>
    <property type="project" value="UniProtKB-KW"/>
</dbReference>
<dbReference type="Gene3D" id="2.70.98.70">
    <property type="match status" value="1"/>
</dbReference>
<feature type="domain" description="Heparinase II/III-like C-terminal" evidence="5">
    <location>
        <begin position="426"/>
        <end position="651"/>
    </location>
</feature>
<dbReference type="Gene3D" id="1.50.10.100">
    <property type="entry name" value="Chondroitin AC/alginate lyase"/>
    <property type="match status" value="1"/>
</dbReference>
<evidence type="ECO:0008006" key="9">
    <source>
        <dbReference type="Google" id="ProtNLM"/>
    </source>
</evidence>
<evidence type="ECO:0000256" key="4">
    <source>
        <dbReference type="ARBA" id="ARBA00023239"/>
    </source>
</evidence>
<dbReference type="Proteomes" id="UP000315995">
    <property type="component" value="Chromosome"/>
</dbReference>
<evidence type="ECO:0000256" key="3">
    <source>
        <dbReference type="ARBA" id="ARBA00022764"/>
    </source>
</evidence>
<evidence type="ECO:0000259" key="5">
    <source>
        <dbReference type="Pfam" id="PF07940"/>
    </source>
</evidence>
<organism evidence="7 8">
    <name type="scientific">Persicimonas caeni</name>
    <dbReference type="NCBI Taxonomy" id="2292766"/>
    <lineage>
        <taxon>Bacteria</taxon>
        <taxon>Deltaproteobacteria</taxon>
        <taxon>Bradymonadales</taxon>
        <taxon>Bradymonadaceae</taxon>
        <taxon>Persicimonas</taxon>
    </lineage>
</organism>
<keyword evidence="4" id="KW-0456">Lyase</keyword>
<dbReference type="InterPro" id="IPR012480">
    <property type="entry name" value="Hepar_II_III_C"/>
</dbReference>
<accession>A0A5B8Y9Z0</accession>
<dbReference type="GO" id="GO:0042597">
    <property type="term" value="C:periplasmic space"/>
    <property type="evidence" value="ECO:0007669"/>
    <property type="project" value="UniProtKB-SubCell"/>
</dbReference>
<name>A0A4Y6PVA4_PERCE</name>
<reference evidence="7 8" key="1">
    <citation type="submission" date="2019-06" db="EMBL/GenBank/DDBJ databases">
        <title>Persicimonas caeni gen. nov., sp. nov., a predatory bacterium isolated from solar saltern.</title>
        <authorList>
            <person name="Wang S."/>
        </authorList>
    </citation>
    <scope>NUCLEOTIDE SEQUENCE [LARGE SCALE GENOMIC DNA]</scope>
    <source>
        <strain evidence="7 8">YN101</strain>
    </source>
</reference>
<gene>
    <name evidence="7" type="ORF">FIV42_13220</name>
</gene>
<comment type="subcellular location">
    <subcellularLocation>
        <location evidence="1">Periplasm</location>
    </subcellularLocation>
</comment>
<proteinExistence type="predicted"/>
<dbReference type="SUPFAM" id="SSF48230">
    <property type="entry name" value="Chondroitin AC/alginate lyase"/>
    <property type="match status" value="1"/>
</dbReference>
<dbReference type="Pfam" id="PF16889">
    <property type="entry name" value="Hepar_II_III_N"/>
    <property type="match status" value="1"/>
</dbReference>
<evidence type="ECO:0000313" key="7">
    <source>
        <dbReference type="EMBL" id="QDG51675.1"/>
    </source>
</evidence>
<dbReference type="AlphaFoldDB" id="A0A4Y6PVA4"/>
<dbReference type="PANTHER" id="PTHR39210">
    <property type="entry name" value="HEPARIN-SULFATE LYASE"/>
    <property type="match status" value="1"/>
</dbReference>
<evidence type="ECO:0000259" key="6">
    <source>
        <dbReference type="Pfam" id="PF16889"/>
    </source>
</evidence>
<keyword evidence="2" id="KW-0732">Signal</keyword>
<protein>
    <recommendedName>
        <fullName evidence="9">Heparinase</fullName>
    </recommendedName>
</protein>
<dbReference type="OrthoDB" id="9763014at2"/>